<dbReference type="GO" id="GO:0051028">
    <property type="term" value="P:mRNA transport"/>
    <property type="evidence" value="ECO:0007669"/>
    <property type="project" value="UniProtKB-KW"/>
</dbReference>
<evidence type="ECO:0000256" key="1">
    <source>
        <dbReference type="ARBA" id="ARBA00020269"/>
    </source>
</evidence>
<keyword evidence="4 8" id="KW-0509">mRNA transport</keyword>
<keyword evidence="5 8" id="KW-0694">RNA-binding</keyword>
<keyword evidence="3 8" id="KW-1048">Host nucleus</keyword>
<organismHost>
    <name type="scientific">Pan troglodytes</name>
    <name type="common">Chimpanzee</name>
    <dbReference type="NCBI Taxonomy" id="9598"/>
</organismHost>
<evidence type="ECO:0000256" key="4">
    <source>
        <dbReference type="ARBA" id="ARBA00022816"/>
    </source>
</evidence>
<evidence type="ECO:0000256" key="9">
    <source>
        <dbReference type="SAM" id="MobiDB-lite"/>
    </source>
</evidence>
<keyword evidence="6 8" id="KW-1035">Host cytoplasm</keyword>
<dbReference type="EMBL" id="KF478055">
    <property type="protein sequence ID" value="AIG89061.1"/>
    <property type="molecule type" value="Genomic_RNA"/>
</dbReference>
<keyword evidence="2 8" id="KW-0813">Transport</keyword>
<proteinExistence type="predicted"/>
<dbReference type="GO" id="GO:0003700">
    <property type="term" value="F:DNA-binding transcription factor activity"/>
    <property type="evidence" value="ECO:0007669"/>
    <property type="project" value="InterPro"/>
</dbReference>
<organism evidence="10">
    <name type="scientific">Simian immunodeficiency virus</name>
    <name type="common">SIV</name>
    <dbReference type="NCBI Taxonomy" id="11723"/>
    <lineage>
        <taxon>Viruses</taxon>
        <taxon>Riboviria</taxon>
        <taxon>Pararnavirae</taxon>
        <taxon>Artverviricota</taxon>
        <taxon>Revtraviricetes</taxon>
        <taxon>Ortervirales</taxon>
        <taxon>Retroviridae</taxon>
        <taxon>Orthoretrovirinae</taxon>
        <taxon>Lentivirus</taxon>
        <taxon>Lentivirus simimdef</taxon>
    </lineage>
</organism>
<evidence type="ECO:0000256" key="3">
    <source>
        <dbReference type="ARBA" id="ARBA00022562"/>
    </source>
</evidence>
<evidence type="ECO:0000313" key="10">
    <source>
        <dbReference type="EMBL" id="AIG89061.1"/>
    </source>
</evidence>
<evidence type="ECO:0000256" key="6">
    <source>
        <dbReference type="ARBA" id="ARBA00023200"/>
    </source>
</evidence>
<dbReference type="GO" id="GO:0030430">
    <property type="term" value="C:host cell cytoplasm"/>
    <property type="evidence" value="ECO:0007669"/>
    <property type="project" value="UniProtKB-SubCell"/>
</dbReference>
<name>A0A075VQD4_SIV</name>
<comment type="function">
    <text evidence="8">Escorts unspliced or incompletely spliced viral pre-mRNAs (late transcripts) out of the nucleus of infected cells. These pre-mRNAs carry a recognition sequence called Rev responsive element (RRE) located in the env gene, that is not present in fully spliced viral mRNAs (early transcripts). This function is essential since most viral proteins are translated from unspliced or partially spliced pre-mRNAs which cannot exit the nucleus by the pathway used by fully processed cellular mRNAs.</text>
</comment>
<dbReference type="Pfam" id="PF00424">
    <property type="entry name" value="REV"/>
    <property type="match status" value="1"/>
</dbReference>
<feature type="region of interest" description="Disordered" evidence="9">
    <location>
        <begin position="83"/>
        <end position="109"/>
    </location>
</feature>
<organismHost>
    <name type="scientific">Cercopithecidae</name>
    <name type="common">Old World monkeys</name>
    <dbReference type="NCBI Taxonomy" id="9527"/>
</organismHost>
<accession>A0A075VQD4</accession>
<dbReference type="InterPro" id="IPR000625">
    <property type="entry name" value="REV_protein"/>
</dbReference>
<sequence>MSNVTGEEELRRRLRLIHFLHQTNPYQQGTGTANQRRRRRRRWRQRWQQILALADRIYSFPDPPVNSPLDLAIQQLQDLSLENIPDPPVSVPETLLGNTENPRSHQDRDFLPAVWVPLVPRSSPGGVEGCERDS</sequence>
<evidence type="ECO:0000256" key="5">
    <source>
        <dbReference type="ARBA" id="ARBA00022884"/>
    </source>
</evidence>
<protein>
    <recommendedName>
        <fullName evidence="1 8">Protein Rev</fullName>
    </recommendedName>
    <alternativeName>
        <fullName evidence="7 8">Regulator of expression of viral proteins</fullName>
    </alternativeName>
</protein>
<dbReference type="Gene3D" id="6.10.140.630">
    <property type="match status" value="1"/>
</dbReference>
<dbReference type="GO" id="GO:0003723">
    <property type="term" value="F:RNA binding"/>
    <property type="evidence" value="ECO:0007669"/>
    <property type="project" value="UniProtKB-KW"/>
</dbReference>
<gene>
    <name evidence="8 10" type="primary">rev</name>
</gene>
<evidence type="ECO:0000256" key="2">
    <source>
        <dbReference type="ARBA" id="ARBA00022448"/>
    </source>
</evidence>
<comment type="subcellular location">
    <subcellularLocation>
        <location evidence="8">Host cytoplasm</location>
    </subcellularLocation>
    <subcellularLocation>
        <location evidence="8">Host nucleus</location>
        <location evidence="8">Host nucleolus</location>
    </subcellularLocation>
</comment>
<evidence type="ECO:0000256" key="8">
    <source>
        <dbReference type="RuleBase" id="RU364044"/>
    </source>
</evidence>
<evidence type="ECO:0000256" key="7">
    <source>
        <dbReference type="ARBA" id="ARBA00031496"/>
    </source>
</evidence>
<reference evidence="10" key="2">
    <citation type="submission" date="2013-07" db="EMBL/GenBank/DDBJ databases">
        <authorList>
            <person name="Schmoekel J."/>
            <person name="Li H."/>
            <person name="Shabir A."/>
            <person name="Yu H."/>
            <person name="Geyer M."/>
            <person name="Silvestri G."/>
            <person name="Sodora D.L."/>
            <person name="Hahn B.H."/>
            <person name="Kirchhoff F."/>
        </authorList>
    </citation>
    <scope>NUCLEOTIDE SEQUENCE</scope>
    <source>
        <strain evidence="10">FFr_107wpi</strain>
    </source>
</reference>
<reference evidence="10" key="1">
    <citation type="journal article" date="2013" name="Cell Rep.">
        <title>Link between primate lentiviral coreceptor usage and Nef function.</title>
        <authorList>
            <person name="Schmokel J."/>
            <person name="Li H."/>
            <person name="Shabir A."/>
            <person name="Yu H."/>
            <person name="Geyer M."/>
            <person name="Silvestri G."/>
            <person name="Sodora D.L."/>
            <person name="Hahn B.H."/>
            <person name="Kirchhoff F."/>
        </authorList>
    </citation>
    <scope>NUCLEOTIDE SEQUENCE</scope>
    <source>
        <strain evidence="10">FFr_107wpi</strain>
    </source>
</reference>
<comment type="subunit">
    <text evidence="8">Homomultimer; when bound to the RRE. Multimeric assembly is essential for activity.</text>
</comment>
<dbReference type="GO" id="GO:0044196">
    <property type="term" value="C:host cell nucleolus"/>
    <property type="evidence" value="ECO:0007669"/>
    <property type="project" value="UniProtKB-SubCell"/>
</dbReference>